<name>A0ABX0N6P7_9BURK</name>
<evidence type="ECO:0000313" key="8">
    <source>
        <dbReference type="Proteomes" id="UP000621455"/>
    </source>
</evidence>
<feature type="transmembrane region" description="Helical" evidence="5">
    <location>
        <begin position="56"/>
        <end position="79"/>
    </location>
</feature>
<reference evidence="7 8" key="1">
    <citation type="submission" date="2019-10" db="EMBL/GenBank/DDBJ databases">
        <title>Taxonomy of Antarctic Massilia spp.: description of Massilia rubra sp. nov., Massilia aquatica sp. nov., Massilia mucilaginosa sp. nov., Massilia frigida sp. nov. isolated from streams, lakes and regoliths.</title>
        <authorList>
            <person name="Holochova P."/>
            <person name="Sedlacek I."/>
            <person name="Kralova S."/>
            <person name="Maslanova I."/>
            <person name="Busse H.-J."/>
            <person name="Stankova E."/>
            <person name="Vrbovska V."/>
            <person name="Kovarovic V."/>
            <person name="Bartak M."/>
            <person name="Svec P."/>
            <person name="Pantucek R."/>
        </authorList>
    </citation>
    <scope>NUCLEOTIDE SEQUENCE [LARGE SCALE GENOMIC DNA]</scope>
    <source>
        <strain evidence="7 8">CCM 8695</strain>
    </source>
</reference>
<accession>A0ABX0N6P7</accession>
<sequence length="179" mass="19987">MQNSKTLVATPTLKRRLICLVYELFLLTAVVMFGLLIFLLVTQKMSHSVIEHGRTVVLFLVPGAYFIYSWTGSGHTLAMKTWRIKLVKVGHASVPLKAAVLRYLLAWGWVLPALVICWRFHLTSKTEVASALAINVVAWAMTAFIYEDRQFLHDRLAGTRLISLPKPVKAGKAAKPAEA</sequence>
<feature type="transmembrane region" description="Helical" evidence="5">
    <location>
        <begin position="128"/>
        <end position="146"/>
    </location>
</feature>
<evidence type="ECO:0000256" key="3">
    <source>
        <dbReference type="ARBA" id="ARBA00022989"/>
    </source>
</evidence>
<evidence type="ECO:0000256" key="2">
    <source>
        <dbReference type="ARBA" id="ARBA00022692"/>
    </source>
</evidence>
<proteinExistence type="predicted"/>
<keyword evidence="8" id="KW-1185">Reference proteome</keyword>
<evidence type="ECO:0000256" key="5">
    <source>
        <dbReference type="SAM" id="Phobius"/>
    </source>
</evidence>
<evidence type="ECO:0000313" key="7">
    <source>
        <dbReference type="EMBL" id="NHZ78409.1"/>
    </source>
</evidence>
<gene>
    <name evidence="7" type="ORF">F2P44_03785</name>
</gene>
<feature type="domain" description="RDD" evidence="6">
    <location>
        <begin position="11"/>
        <end position="158"/>
    </location>
</feature>
<feature type="transmembrane region" description="Helical" evidence="5">
    <location>
        <begin position="20"/>
        <end position="41"/>
    </location>
</feature>
<feature type="transmembrane region" description="Helical" evidence="5">
    <location>
        <begin position="100"/>
        <end position="122"/>
    </location>
</feature>
<keyword evidence="4 5" id="KW-0472">Membrane</keyword>
<comment type="caution">
    <text evidence="7">The sequence shown here is derived from an EMBL/GenBank/DDBJ whole genome shotgun (WGS) entry which is preliminary data.</text>
</comment>
<evidence type="ECO:0000256" key="4">
    <source>
        <dbReference type="ARBA" id="ARBA00023136"/>
    </source>
</evidence>
<dbReference type="EMBL" id="WHJG01000002">
    <property type="protein sequence ID" value="NHZ78409.1"/>
    <property type="molecule type" value="Genomic_DNA"/>
</dbReference>
<evidence type="ECO:0000259" key="6">
    <source>
        <dbReference type="Pfam" id="PF06271"/>
    </source>
</evidence>
<dbReference type="Proteomes" id="UP000621455">
    <property type="component" value="Unassembled WGS sequence"/>
</dbReference>
<dbReference type="RefSeq" id="WP_167085148.1">
    <property type="nucleotide sequence ID" value="NZ_WHJG01000002.1"/>
</dbReference>
<evidence type="ECO:0000256" key="1">
    <source>
        <dbReference type="ARBA" id="ARBA00004141"/>
    </source>
</evidence>
<organism evidence="7 8">
    <name type="scientific">Massilia frigida</name>
    <dbReference type="NCBI Taxonomy" id="2609281"/>
    <lineage>
        <taxon>Bacteria</taxon>
        <taxon>Pseudomonadati</taxon>
        <taxon>Pseudomonadota</taxon>
        <taxon>Betaproteobacteria</taxon>
        <taxon>Burkholderiales</taxon>
        <taxon>Oxalobacteraceae</taxon>
        <taxon>Telluria group</taxon>
        <taxon>Massilia</taxon>
    </lineage>
</organism>
<comment type="subcellular location">
    <subcellularLocation>
        <location evidence="1">Membrane</location>
        <topology evidence="1">Multi-pass membrane protein</topology>
    </subcellularLocation>
</comment>
<keyword evidence="3 5" id="KW-1133">Transmembrane helix</keyword>
<dbReference type="Pfam" id="PF06271">
    <property type="entry name" value="RDD"/>
    <property type="match status" value="1"/>
</dbReference>
<keyword evidence="2 5" id="KW-0812">Transmembrane</keyword>
<protein>
    <submittedName>
        <fullName evidence="7">RDD family protein</fullName>
    </submittedName>
</protein>
<dbReference type="InterPro" id="IPR010432">
    <property type="entry name" value="RDD"/>
</dbReference>